<keyword evidence="6" id="KW-1185">Reference proteome</keyword>
<evidence type="ECO:0000256" key="1">
    <source>
        <dbReference type="ARBA" id="ARBA00008987"/>
    </source>
</evidence>
<evidence type="ECO:0000259" key="3">
    <source>
        <dbReference type="PROSITE" id="PS51352"/>
    </source>
</evidence>
<dbReference type="Gene3D" id="2.60.120.470">
    <property type="entry name" value="PITH domain"/>
    <property type="match status" value="1"/>
</dbReference>
<dbReference type="InterPro" id="IPR037047">
    <property type="entry name" value="PITH_dom_sf"/>
</dbReference>
<comment type="similarity">
    <text evidence="1">Belongs to the thioredoxin family.</text>
</comment>
<dbReference type="PRINTS" id="PR00421">
    <property type="entry name" value="THIOREDOXIN"/>
</dbReference>
<dbReference type="EMBL" id="ML121528">
    <property type="protein sequence ID" value="RPB28801.1"/>
    <property type="molecule type" value="Genomic_DNA"/>
</dbReference>
<feature type="domain" description="Thioredoxin" evidence="3">
    <location>
        <begin position="1"/>
        <end position="109"/>
    </location>
</feature>
<dbReference type="SUPFAM" id="SSF52833">
    <property type="entry name" value="Thioredoxin-like"/>
    <property type="match status" value="1"/>
</dbReference>
<dbReference type="PROSITE" id="PS00194">
    <property type="entry name" value="THIOREDOXIN_1"/>
    <property type="match status" value="1"/>
</dbReference>
<dbReference type="OrthoDB" id="2121326at2759"/>
<reference evidence="5 6" key="1">
    <citation type="journal article" date="2018" name="Nat. Ecol. Evol.">
        <title>Pezizomycetes genomes reveal the molecular basis of ectomycorrhizal truffle lifestyle.</title>
        <authorList>
            <person name="Murat C."/>
            <person name="Payen T."/>
            <person name="Noel B."/>
            <person name="Kuo A."/>
            <person name="Morin E."/>
            <person name="Chen J."/>
            <person name="Kohler A."/>
            <person name="Krizsan K."/>
            <person name="Balestrini R."/>
            <person name="Da Silva C."/>
            <person name="Montanini B."/>
            <person name="Hainaut M."/>
            <person name="Levati E."/>
            <person name="Barry K.W."/>
            <person name="Belfiori B."/>
            <person name="Cichocki N."/>
            <person name="Clum A."/>
            <person name="Dockter R.B."/>
            <person name="Fauchery L."/>
            <person name="Guy J."/>
            <person name="Iotti M."/>
            <person name="Le Tacon F."/>
            <person name="Lindquist E.A."/>
            <person name="Lipzen A."/>
            <person name="Malagnac F."/>
            <person name="Mello A."/>
            <person name="Molinier V."/>
            <person name="Miyauchi S."/>
            <person name="Poulain J."/>
            <person name="Riccioni C."/>
            <person name="Rubini A."/>
            <person name="Sitrit Y."/>
            <person name="Splivallo R."/>
            <person name="Traeger S."/>
            <person name="Wang M."/>
            <person name="Zifcakova L."/>
            <person name="Wipf D."/>
            <person name="Zambonelli A."/>
            <person name="Paolocci F."/>
            <person name="Nowrousian M."/>
            <person name="Ottonello S."/>
            <person name="Baldrian P."/>
            <person name="Spatafora J.W."/>
            <person name="Henrissat B."/>
            <person name="Nagy L.G."/>
            <person name="Aury J.M."/>
            <person name="Wincker P."/>
            <person name="Grigoriev I.V."/>
            <person name="Bonfante P."/>
            <person name="Martin F.M."/>
        </authorList>
    </citation>
    <scope>NUCLEOTIDE SEQUENCE [LARGE SCALE GENOMIC DNA]</scope>
    <source>
        <strain evidence="5 6">ATCC MYA-4762</strain>
    </source>
</reference>
<evidence type="ECO:0000313" key="5">
    <source>
        <dbReference type="EMBL" id="RPB28801.1"/>
    </source>
</evidence>
<dbReference type="InterPro" id="IPR008979">
    <property type="entry name" value="Galactose-bd-like_sf"/>
</dbReference>
<dbReference type="AlphaFoldDB" id="A0A3N4M8E0"/>
<dbReference type="Pfam" id="PF06201">
    <property type="entry name" value="PITH"/>
    <property type="match status" value="1"/>
</dbReference>
<protein>
    <submittedName>
        <fullName evidence="5">Thioredoxin-like protein</fullName>
    </submittedName>
</protein>
<accession>A0A3N4M8E0</accession>
<dbReference type="GO" id="GO:0005737">
    <property type="term" value="C:cytoplasm"/>
    <property type="evidence" value="ECO:0007669"/>
    <property type="project" value="UniProtKB-ARBA"/>
</dbReference>
<evidence type="ECO:0000313" key="6">
    <source>
        <dbReference type="Proteomes" id="UP000267821"/>
    </source>
</evidence>
<dbReference type="SUPFAM" id="SSF49785">
    <property type="entry name" value="Galactose-binding domain-like"/>
    <property type="match status" value="1"/>
</dbReference>
<gene>
    <name evidence="5" type="ORF">L211DRAFT_832678</name>
</gene>
<dbReference type="CDD" id="cd02947">
    <property type="entry name" value="TRX_family"/>
    <property type="match status" value="1"/>
</dbReference>
<dbReference type="PANTHER" id="PTHR46115">
    <property type="entry name" value="THIOREDOXIN-LIKE PROTEIN 1"/>
    <property type="match status" value="1"/>
</dbReference>
<feature type="domain" description="PITH" evidence="4">
    <location>
        <begin position="135"/>
        <end position="324"/>
    </location>
</feature>
<proteinExistence type="inferred from homology"/>
<dbReference type="STRING" id="1051890.A0A3N4M8E0"/>
<dbReference type="PROSITE" id="PS51532">
    <property type="entry name" value="PITH"/>
    <property type="match status" value="1"/>
</dbReference>
<dbReference type="InterPro" id="IPR017937">
    <property type="entry name" value="Thioredoxin_CS"/>
</dbReference>
<dbReference type="Gene3D" id="3.40.30.10">
    <property type="entry name" value="Glutaredoxin"/>
    <property type="match status" value="1"/>
</dbReference>
<dbReference type="InterPro" id="IPR010400">
    <property type="entry name" value="PITH_dom"/>
</dbReference>
<evidence type="ECO:0000259" key="4">
    <source>
        <dbReference type="PROSITE" id="PS51532"/>
    </source>
</evidence>
<organism evidence="5 6">
    <name type="scientific">Terfezia boudieri ATCC MYA-4762</name>
    <dbReference type="NCBI Taxonomy" id="1051890"/>
    <lineage>
        <taxon>Eukaryota</taxon>
        <taxon>Fungi</taxon>
        <taxon>Dikarya</taxon>
        <taxon>Ascomycota</taxon>
        <taxon>Pezizomycotina</taxon>
        <taxon>Pezizomycetes</taxon>
        <taxon>Pezizales</taxon>
        <taxon>Pezizaceae</taxon>
        <taxon>Terfezia</taxon>
    </lineage>
</organism>
<evidence type="ECO:0000256" key="2">
    <source>
        <dbReference type="ARBA" id="ARBA00023157"/>
    </source>
</evidence>
<dbReference type="Proteomes" id="UP000267821">
    <property type="component" value="Unassembled WGS sequence"/>
</dbReference>
<dbReference type="InParanoid" id="A0A3N4M8E0"/>
<dbReference type="InterPro" id="IPR013766">
    <property type="entry name" value="Thioredoxin_domain"/>
</dbReference>
<name>A0A3N4M8E0_9PEZI</name>
<dbReference type="PROSITE" id="PS51352">
    <property type="entry name" value="THIOREDOXIN_2"/>
    <property type="match status" value="1"/>
</dbReference>
<sequence>MQKAVVITSDSQLSTLISSNKTVVIDFHAQWCGPCKVVAPVYEKLSTALTSPGNIVFTKCDVDACQDVARKYNITAMPTFIIFKGGKEVRRIEDANVPDLALAVQSLVAEYKNYGGASSSASGSGSGAAPATGWWGAPPAKGYADISEEIEKVSLDIMNASTDAGTARTLFEESEPGKDPKARDWVESDTDEQLMIFVPFRSILKIHSIHLTSLPPSGDDNEEEVGRPRRLKLYANRPTIVGFEEAEGIVPTQEVEIAPESWSNTGTVVINTRFVKFQSIFSLIIFVEEGEDGCEKTRIDRIRVVGEAGEKRDLGKLEKIKDGHE</sequence>
<dbReference type="InterPro" id="IPR036249">
    <property type="entry name" value="Thioredoxin-like_sf"/>
</dbReference>
<dbReference type="Pfam" id="PF00085">
    <property type="entry name" value="Thioredoxin"/>
    <property type="match status" value="1"/>
</dbReference>
<keyword evidence="2" id="KW-1015">Disulfide bond</keyword>